<evidence type="ECO:0000256" key="2">
    <source>
        <dbReference type="ARBA" id="ARBA00022801"/>
    </source>
</evidence>
<comment type="cofactor">
    <cofactor evidence="1">
        <name>Mg(2+)</name>
        <dbReference type="ChEBI" id="CHEBI:18420"/>
    </cofactor>
</comment>
<dbReference type="Gene3D" id="1.10.10.10">
    <property type="entry name" value="Winged helix-like DNA-binding domain superfamily/Winged helix DNA-binding domain"/>
    <property type="match status" value="1"/>
</dbReference>
<feature type="domain" description="Nudix hydrolase" evidence="3">
    <location>
        <begin position="9"/>
        <end position="144"/>
    </location>
</feature>
<dbReference type="RefSeq" id="WP_037375442.1">
    <property type="nucleotide sequence ID" value="NZ_PKUN01000031.1"/>
</dbReference>
<dbReference type="InterPro" id="IPR015797">
    <property type="entry name" value="NUDIX_hydrolase-like_dom_sf"/>
</dbReference>
<gene>
    <name evidence="4" type="ORF">C0630_19150</name>
</gene>
<evidence type="ECO:0000313" key="4">
    <source>
        <dbReference type="EMBL" id="PLX59550.1"/>
    </source>
</evidence>
<name>A0A2N6CR62_9GAMM</name>
<dbReference type="SUPFAM" id="SSF55811">
    <property type="entry name" value="Nudix"/>
    <property type="match status" value="1"/>
</dbReference>
<dbReference type="EMBL" id="PKUN01000031">
    <property type="protein sequence ID" value="PLX59550.1"/>
    <property type="molecule type" value="Genomic_DNA"/>
</dbReference>
<dbReference type="InterPro" id="IPR036388">
    <property type="entry name" value="WH-like_DNA-bd_sf"/>
</dbReference>
<dbReference type="InterPro" id="IPR020084">
    <property type="entry name" value="NUDIX_hydrolase_CS"/>
</dbReference>
<dbReference type="CDD" id="cd18873">
    <property type="entry name" value="NUDIX_NadM_like"/>
    <property type="match status" value="1"/>
</dbReference>
<dbReference type="InterPro" id="IPR036390">
    <property type="entry name" value="WH_DNA-bd_sf"/>
</dbReference>
<proteinExistence type="predicted"/>
<sequence>MAVPYQYKYPHPAVTTDVAVFTLRNQQLQLLLIRRAQEPYMGQWALPGGFLEIDEDLDSCAKRELKEETGVADLYMEQLYTFGRPDRDPRERVISVTYYALVPTDKLTLSAGSDAAETVWFPLQELPELAFDHEEIILLARERLAAKTHYSTIAFQLMPETFTLSELQSVYEILRDEKLDKRNFRKWVLALKQLEETGGKRRNGNHRPAKIYRLTNPDRVDIVR</sequence>
<comment type="caution">
    <text evidence="4">The sequence shown here is derived from an EMBL/GenBank/DDBJ whole genome shotgun (WGS) entry which is preliminary data.</text>
</comment>
<dbReference type="InterPro" id="IPR000086">
    <property type="entry name" value="NUDIX_hydrolase_dom"/>
</dbReference>
<evidence type="ECO:0000313" key="5">
    <source>
        <dbReference type="Proteomes" id="UP000235015"/>
    </source>
</evidence>
<dbReference type="PANTHER" id="PTHR43736:SF4">
    <property type="entry name" value="SLR1690 PROTEIN"/>
    <property type="match status" value="1"/>
</dbReference>
<evidence type="ECO:0000256" key="1">
    <source>
        <dbReference type="ARBA" id="ARBA00001946"/>
    </source>
</evidence>
<dbReference type="PROSITE" id="PS00893">
    <property type="entry name" value="NUDIX_BOX"/>
    <property type="match status" value="1"/>
</dbReference>
<accession>A0A2N6CR62</accession>
<dbReference type="STRING" id="1111735.GCA_000428045_01264"/>
<dbReference type="Pfam" id="PF21906">
    <property type="entry name" value="WHD_NrtR"/>
    <property type="match status" value="1"/>
</dbReference>
<dbReference type="Pfam" id="PF00293">
    <property type="entry name" value="NUDIX"/>
    <property type="match status" value="1"/>
</dbReference>
<dbReference type="SUPFAM" id="SSF46785">
    <property type="entry name" value="Winged helix' DNA-binding domain"/>
    <property type="match status" value="1"/>
</dbReference>
<dbReference type="PROSITE" id="PS51462">
    <property type="entry name" value="NUDIX"/>
    <property type="match status" value="1"/>
</dbReference>
<dbReference type="AlphaFoldDB" id="A0A2N6CR62"/>
<evidence type="ECO:0000259" key="3">
    <source>
        <dbReference type="PROSITE" id="PS51462"/>
    </source>
</evidence>
<dbReference type="PANTHER" id="PTHR43736">
    <property type="entry name" value="ADP-RIBOSE PYROPHOSPHATASE"/>
    <property type="match status" value="1"/>
</dbReference>
<dbReference type="GO" id="GO:0016787">
    <property type="term" value="F:hydrolase activity"/>
    <property type="evidence" value="ECO:0007669"/>
    <property type="project" value="UniProtKB-KW"/>
</dbReference>
<organism evidence="4 5">
    <name type="scientific">Sedimenticola selenatireducens</name>
    <dbReference type="NCBI Taxonomy" id="191960"/>
    <lineage>
        <taxon>Bacteria</taxon>
        <taxon>Pseudomonadati</taxon>
        <taxon>Pseudomonadota</taxon>
        <taxon>Gammaproteobacteria</taxon>
        <taxon>Chromatiales</taxon>
        <taxon>Sedimenticolaceae</taxon>
        <taxon>Sedimenticola</taxon>
    </lineage>
</organism>
<dbReference type="Proteomes" id="UP000235015">
    <property type="component" value="Unassembled WGS sequence"/>
</dbReference>
<reference evidence="4 5" key="1">
    <citation type="submission" date="2017-11" db="EMBL/GenBank/DDBJ databases">
        <title>Genome-resolved metagenomics identifies genetic mobility, metabolic interactions, and unexpected diversity in perchlorate-reducing communities.</title>
        <authorList>
            <person name="Barnum T.P."/>
            <person name="Figueroa I.A."/>
            <person name="Carlstrom C.I."/>
            <person name="Lucas L.N."/>
            <person name="Engelbrektson A.L."/>
            <person name="Coates J.D."/>
        </authorList>
    </citation>
    <scope>NUCLEOTIDE SEQUENCE [LARGE SCALE GENOMIC DNA]</scope>
    <source>
        <strain evidence="4">BM301</strain>
    </source>
</reference>
<protein>
    <submittedName>
        <fullName evidence="4">NUDIX hydrolase</fullName>
    </submittedName>
</protein>
<keyword evidence="2 4" id="KW-0378">Hydrolase</keyword>
<dbReference type="InterPro" id="IPR054105">
    <property type="entry name" value="WHD_NrtR"/>
</dbReference>
<dbReference type="Gene3D" id="3.90.79.10">
    <property type="entry name" value="Nucleoside Triphosphate Pyrophosphohydrolase"/>
    <property type="match status" value="1"/>
</dbReference>